<protein>
    <recommendedName>
        <fullName evidence="5">Sulfur globule protein</fullName>
    </recommendedName>
</protein>
<organism evidence="3 4">
    <name type="scientific">Sphingomonas liriopis</name>
    <dbReference type="NCBI Taxonomy" id="2949094"/>
    <lineage>
        <taxon>Bacteria</taxon>
        <taxon>Pseudomonadati</taxon>
        <taxon>Pseudomonadota</taxon>
        <taxon>Alphaproteobacteria</taxon>
        <taxon>Sphingomonadales</taxon>
        <taxon>Sphingomonadaceae</taxon>
        <taxon>Sphingomonas</taxon>
    </lineage>
</organism>
<evidence type="ECO:0000313" key="3">
    <source>
        <dbReference type="EMBL" id="MCP3733919.1"/>
    </source>
</evidence>
<sequence>MKLIALFGAVALAAGTVVTAAPAEAQRGPDRGWHGHRGPGWDRGPGWNRGPRWDHGRRWDRRGPRWHGGYGYRGGYGRPGYGYGRGRVVCRMERGYYGPVRRCFRVYR</sequence>
<comment type="caution">
    <text evidence="3">The sequence shown here is derived from an EMBL/GenBank/DDBJ whole genome shotgun (WGS) entry which is preliminary data.</text>
</comment>
<evidence type="ECO:0000313" key="4">
    <source>
        <dbReference type="Proteomes" id="UP001139486"/>
    </source>
</evidence>
<gene>
    <name evidence="3" type="ORF">M9979_03385</name>
</gene>
<feature type="region of interest" description="Disordered" evidence="1">
    <location>
        <begin position="21"/>
        <end position="60"/>
    </location>
</feature>
<dbReference type="RefSeq" id="WP_254287929.1">
    <property type="nucleotide sequence ID" value="NZ_JAMLDY010000003.1"/>
</dbReference>
<dbReference type="AlphaFoldDB" id="A0A9X2HR36"/>
<feature type="compositionally biased region" description="Basic and acidic residues" evidence="1">
    <location>
        <begin position="51"/>
        <end position="60"/>
    </location>
</feature>
<keyword evidence="2" id="KW-0732">Signal</keyword>
<dbReference type="Proteomes" id="UP001139486">
    <property type="component" value="Unassembled WGS sequence"/>
</dbReference>
<accession>A0A9X2HR36</accession>
<evidence type="ECO:0000256" key="1">
    <source>
        <dbReference type="SAM" id="MobiDB-lite"/>
    </source>
</evidence>
<name>A0A9X2HR36_9SPHN</name>
<proteinExistence type="predicted"/>
<evidence type="ECO:0008006" key="5">
    <source>
        <dbReference type="Google" id="ProtNLM"/>
    </source>
</evidence>
<feature type="chain" id="PRO_5040747824" description="Sulfur globule protein" evidence="2">
    <location>
        <begin position="21"/>
        <end position="108"/>
    </location>
</feature>
<feature type="signal peptide" evidence="2">
    <location>
        <begin position="1"/>
        <end position="20"/>
    </location>
</feature>
<evidence type="ECO:0000256" key="2">
    <source>
        <dbReference type="SAM" id="SignalP"/>
    </source>
</evidence>
<keyword evidence="4" id="KW-1185">Reference proteome</keyword>
<reference evidence="3" key="1">
    <citation type="submission" date="2022-05" db="EMBL/GenBank/DDBJ databases">
        <title>Sphingomonas sp. strain RP10 Genome sequencing and assembly.</title>
        <authorList>
            <person name="Kim I."/>
        </authorList>
    </citation>
    <scope>NUCLEOTIDE SEQUENCE</scope>
    <source>
        <strain evidence="3">RP10</strain>
    </source>
</reference>
<dbReference type="EMBL" id="JAMLDY010000003">
    <property type="protein sequence ID" value="MCP3733919.1"/>
    <property type="molecule type" value="Genomic_DNA"/>
</dbReference>